<feature type="compositionally biased region" description="Low complexity" evidence="1">
    <location>
        <begin position="246"/>
        <end position="261"/>
    </location>
</feature>
<evidence type="ECO:0000313" key="3">
    <source>
        <dbReference type="Proteomes" id="UP000886523"/>
    </source>
</evidence>
<name>A0A9P6AKC4_9AGAM</name>
<accession>A0A9P6AKC4</accession>
<dbReference type="Proteomes" id="UP000886523">
    <property type="component" value="Unassembled WGS sequence"/>
</dbReference>
<comment type="caution">
    <text evidence="2">The sequence shown here is derived from an EMBL/GenBank/DDBJ whole genome shotgun (WGS) entry which is preliminary data.</text>
</comment>
<reference evidence="2" key="1">
    <citation type="journal article" date="2020" name="Nat. Commun.">
        <title>Large-scale genome sequencing of mycorrhizal fungi provides insights into the early evolution of symbiotic traits.</title>
        <authorList>
            <person name="Miyauchi S."/>
            <person name="Kiss E."/>
            <person name="Kuo A."/>
            <person name="Drula E."/>
            <person name="Kohler A."/>
            <person name="Sanchez-Garcia M."/>
            <person name="Morin E."/>
            <person name="Andreopoulos B."/>
            <person name="Barry K.W."/>
            <person name="Bonito G."/>
            <person name="Buee M."/>
            <person name="Carver A."/>
            <person name="Chen C."/>
            <person name="Cichocki N."/>
            <person name="Clum A."/>
            <person name="Culley D."/>
            <person name="Crous P.W."/>
            <person name="Fauchery L."/>
            <person name="Girlanda M."/>
            <person name="Hayes R.D."/>
            <person name="Keri Z."/>
            <person name="LaButti K."/>
            <person name="Lipzen A."/>
            <person name="Lombard V."/>
            <person name="Magnuson J."/>
            <person name="Maillard F."/>
            <person name="Murat C."/>
            <person name="Nolan M."/>
            <person name="Ohm R.A."/>
            <person name="Pangilinan J."/>
            <person name="Pereira M.F."/>
            <person name="Perotto S."/>
            <person name="Peter M."/>
            <person name="Pfister S."/>
            <person name="Riley R."/>
            <person name="Sitrit Y."/>
            <person name="Stielow J.B."/>
            <person name="Szollosi G."/>
            <person name="Zifcakova L."/>
            <person name="Stursova M."/>
            <person name="Spatafora J.W."/>
            <person name="Tedersoo L."/>
            <person name="Vaario L.M."/>
            <person name="Yamada A."/>
            <person name="Yan M."/>
            <person name="Wang P."/>
            <person name="Xu J."/>
            <person name="Bruns T."/>
            <person name="Baldrian P."/>
            <person name="Vilgalys R."/>
            <person name="Dunand C."/>
            <person name="Henrissat B."/>
            <person name="Grigoriev I.V."/>
            <person name="Hibbett D."/>
            <person name="Nagy L.G."/>
            <person name="Martin F.M."/>
        </authorList>
    </citation>
    <scope>NUCLEOTIDE SEQUENCE</scope>
    <source>
        <strain evidence="2">UP504</strain>
    </source>
</reference>
<organism evidence="2 3">
    <name type="scientific">Hydnum rufescens UP504</name>
    <dbReference type="NCBI Taxonomy" id="1448309"/>
    <lineage>
        <taxon>Eukaryota</taxon>
        <taxon>Fungi</taxon>
        <taxon>Dikarya</taxon>
        <taxon>Basidiomycota</taxon>
        <taxon>Agaricomycotina</taxon>
        <taxon>Agaricomycetes</taxon>
        <taxon>Cantharellales</taxon>
        <taxon>Hydnaceae</taxon>
        <taxon>Hydnum</taxon>
    </lineage>
</organism>
<evidence type="ECO:0000256" key="1">
    <source>
        <dbReference type="SAM" id="MobiDB-lite"/>
    </source>
</evidence>
<feature type="compositionally biased region" description="Polar residues" evidence="1">
    <location>
        <begin position="163"/>
        <end position="174"/>
    </location>
</feature>
<feature type="compositionally biased region" description="Polar residues" evidence="1">
    <location>
        <begin position="101"/>
        <end position="113"/>
    </location>
</feature>
<keyword evidence="3" id="KW-1185">Reference proteome</keyword>
<dbReference type="EMBL" id="MU129089">
    <property type="protein sequence ID" value="KAF9507152.1"/>
    <property type="molecule type" value="Genomic_DNA"/>
</dbReference>
<feature type="compositionally biased region" description="Basic and acidic residues" evidence="1">
    <location>
        <begin position="203"/>
        <end position="221"/>
    </location>
</feature>
<feature type="compositionally biased region" description="Basic and acidic residues" evidence="1">
    <location>
        <begin position="176"/>
        <end position="195"/>
    </location>
</feature>
<evidence type="ECO:0000313" key="2">
    <source>
        <dbReference type="EMBL" id="KAF9507152.1"/>
    </source>
</evidence>
<feature type="compositionally biased region" description="Basic and acidic residues" evidence="1">
    <location>
        <begin position="60"/>
        <end position="69"/>
    </location>
</feature>
<feature type="compositionally biased region" description="Low complexity" evidence="1">
    <location>
        <begin position="131"/>
        <end position="146"/>
    </location>
</feature>
<gene>
    <name evidence="2" type="ORF">BS47DRAFT_343659</name>
</gene>
<feature type="region of interest" description="Disordered" evidence="1">
    <location>
        <begin position="36"/>
        <end position="275"/>
    </location>
</feature>
<dbReference type="AlphaFoldDB" id="A0A9P6AKC4"/>
<protein>
    <submittedName>
        <fullName evidence="2">Uncharacterized protein</fullName>
    </submittedName>
</protein>
<feature type="region of interest" description="Disordered" evidence="1">
    <location>
        <begin position="360"/>
        <end position="383"/>
    </location>
</feature>
<feature type="compositionally biased region" description="Basic and acidic residues" evidence="1">
    <location>
        <begin position="151"/>
        <end position="160"/>
    </location>
</feature>
<feature type="compositionally biased region" description="Low complexity" evidence="1">
    <location>
        <begin position="374"/>
        <end position="383"/>
    </location>
</feature>
<sequence length="437" mass="46769">MGITPSWRDKFIAQAHLLRQKVIKGRIYGFGRSGNRMSSTTLSPEHSDVDGHTSRSVSTRSDRMSRTGGDEEVGGSKSGWIGRAVFPTSVSAPTTVGDPYTSFSTPSRQSVHKLTSGGMRVRGMVASYERSVGSDSNASSSPSDGSELGDVPEHESEDRSFSGGENSGHSTAWDFSSEHSDVDSGKSAKEDDPIREVVATLGPRRDAIPVEEHHELLHSADVHTSAGDGPAVSIDSEAEESHHADLAGSALSLPHSSSPPGYYDDRSPPTVGDSDSELIERIGTAFSQKTEEHRPVTVVPTARLSLAVPDDPLHATAEPVVEEELSMEELLKRMGPEEEEEQAGGHPWLDDDIIGQTARRVAHHSSEKILRMGPSLRSSPSMARSPAALSSLFAPPEPEVSFPAELAPVVDVVPAVQSGSRHGHSHLGRAVCLDWDY</sequence>
<proteinExistence type="predicted"/>